<feature type="transmembrane region" description="Helical" evidence="1">
    <location>
        <begin position="56"/>
        <end position="82"/>
    </location>
</feature>
<name>A0ABS4EB70_9FIRM</name>
<organism evidence="3 4">
    <name type="scientific">Metaclostridioides mangenotii</name>
    <dbReference type="NCBI Taxonomy" id="1540"/>
    <lineage>
        <taxon>Bacteria</taxon>
        <taxon>Bacillati</taxon>
        <taxon>Bacillota</taxon>
        <taxon>Clostridia</taxon>
        <taxon>Peptostreptococcales</taxon>
        <taxon>Peptostreptococcaceae</taxon>
        <taxon>Metaclostridioides</taxon>
    </lineage>
</organism>
<dbReference type="Gene3D" id="3.40.50.620">
    <property type="entry name" value="HUPs"/>
    <property type="match status" value="1"/>
</dbReference>
<dbReference type="EMBL" id="JAGGJX010000002">
    <property type="protein sequence ID" value="MBP1855174.1"/>
    <property type="molecule type" value="Genomic_DNA"/>
</dbReference>
<reference evidence="3 4" key="1">
    <citation type="submission" date="2021-03" db="EMBL/GenBank/DDBJ databases">
        <title>Genomic Encyclopedia of Type Strains, Phase IV (KMG-IV): sequencing the most valuable type-strain genomes for metagenomic binning, comparative biology and taxonomic classification.</title>
        <authorList>
            <person name="Goeker M."/>
        </authorList>
    </citation>
    <scope>NUCLEOTIDE SEQUENCE [LARGE SCALE GENOMIC DNA]</scope>
    <source>
        <strain evidence="3 4">DSM 1289</strain>
    </source>
</reference>
<keyword evidence="1" id="KW-0472">Membrane</keyword>
<dbReference type="Pfam" id="PF02698">
    <property type="entry name" value="DUF218"/>
    <property type="match status" value="1"/>
</dbReference>
<keyword evidence="4" id="KW-1185">Reference proteome</keyword>
<dbReference type="PANTHER" id="PTHR30336">
    <property type="entry name" value="INNER MEMBRANE PROTEIN, PROBABLE PERMEASE"/>
    <property type="match status" value="1"/>
</dbReference>
<evidence type="ECO:0000313" key="4">
    <source>
        <dbReference type="Proteomes" id="UP000767291"/>
    </source>
</evidence>
<proteinExistence type="predicted"/>
<dbReference type="InterPro" id="IPR051599">
    <property type="entry name" value="Cell_Envelope_Assoc"/>
</dbReference>
<dbReference type="Proteomes" id="UP000767291">
    <property type="component" value="Unassembled WGS sequence"/>
</dbReference>
<feature type="transmembrane region" description="Helical" evidence="1">
    <location>
        <begin position="128"/>
        <end position="155"/>
    </location>
</feature>
<comment type="caution">
    <text evidence="3">The sequence shown here is derived from an EMBL/GenBank/DDBJ whole genome shotgun (WGS) entry which is preliminary data.</text>
</comment>
<dbReference type="InterPro" id="IPR003848">
    <property type="entry name" value="DUF218"/>
</dbReference>
<keyword evidence="1" id="KW-0812">Transmembrane</keyword>
<protein>
    <submittedName>
        <fullName evidence="3">Uncharacterized SAM-binding protein YcdF (DUF218 family)</fullName>
    </submittedName>
</protein>
<accession>A0ABS4EB70</accession>
<evidence type="ECO:0000313" key="3">
    <source>
        <dbReference type="EMBL" id="MBP1855174.1"/>
    </source>
</evidence>
<feature type="transmembrane region" description="Helical" evidence="1">
    <location>
        <begin position="94"/>
        <end position="116"/>
    </location>
</feature>
<feature type="transmembrane region" description="Helical" evidence="1">
    <location>
        <begin position="30"/>
        <end position="50"/>
    </location>
</feature>
<dbReference type="InterPro" id="IPR014729">
    <property type="entry name" value="Rossmann-like_a/b/a_fold"/>
</dbReference>
<dbReference type="CDD" id="cd06259">
    <property type="entry name" value="YdcF-like"/>
    <property type="match status" value="1"/>
</dbReference>
<evidence type="ECO:0000259" key="2">
    <source>
        <dbReference type="Pfam" id="PF02698"/>
    </source>
</evidence>
<keyword evidence="1" id="KW-1133">Transmembrane helix</keyword>
<dbReference type="PANTHER" id="PTHR30336:SF18">
    <property type="entry name" value="MEMBRANE PROTEIN"/>
    <property type="match status" value="1"/>
</dbReference>
<evidence type="ECO:0000256" key="1">
    <source>
        <dbReference type="SAM" id="Phobius"/>
    </source>
</evidence>
<sequence>MKLSIIITLISFFLFFISYKKEPRRIVNGLLFNIFLFFALISIGIISYTIPNLQIILVLMVLVFLFIAIFGLMILITFCLINARIVMKKESKKLSNLLTLFLGVGLLCYLLLRGFMPHKIWGINSGMFVAWIDLILVYYFFSVFNFLSISLIYLFNKPKLNQDYIIVLGSRLIGERVPPLLASRIDRAIEFYKKQEVVRTPPKIVFSGGQGSDEDIPEALGMQRYAVYKGIPIENTLLEDKSVSTYENMKFSKYIMDKKDIENYNSVFVTNNYHLFRASLFAKMAGLRSQGIGSKTAFYFLPNAFIREYIAIAVMNKKRHIIVVSCIVGTSLLISIFDIVMRHMV</sequence>
<feature type="transmembrane region" description="Helical" evidence="1">
    <location>
        <begin position="321"/>
        <end position="341"/>
    </location>
</feature>
<gene>
    <name evidence="3" type="ORF">J2Z43_001567</name>
</gene>
<dbReference type="RefSeq" id="WP_209456633.1">
    <property type="nucleotide sequence ID" value="NZ_BAAACS010000002.1"/>
</dbReference>
<feature type="domain" description="DUF218" evidence="2">
    <location>
        <begin position="163"/>
        <end position="311"/>
    </location>
</feature>